<dbReference type="GO" id="GO:0003700">
    <property type="term" value="F:DNA-binding transcription factor activity"/>
    <property type="evidence" value="ECO:0007669"/>
    <property type="project" value="InterPro"/>
</dbReference>
<organism evidence="6 7">
    <name type="scientific">Marinilabilia rubra</name>
    <dbReference type="NCBI Taxonomy" id="2162893"/>
    <lineage>
        <taxon>Bacteria</taxon>
        <taxon>Pseudomonadati</taxon>
        <taxon>Bacteroidota</taxon>
        <taxon>Bacteroidia</taxon>
        <taxon>Marinilabiliales</taxon>
        <taxon>Marinilabiliaceae</taxon>
        <taxon>Marinilabilia</taxon>
    </lineage>
</organism>
<dbReference type="SMART" id="SM00342">
    <property type="entry name" value="HTH_ARAC"/>
    <property type="match status" value="1"/>
</dbReference>
<keyword evidence="7" id="KW-1185">Reference proteome</keyword>
<protein>
    <submittedName>
        <fullName evidence="6">AraC family transcriptional regulator</fullName>
    </submittedName>
</protein>
<keyword evidence="4" id="KW-1133">Transmembrane helix</keyword>
<keyword evidence="4" id="KW-0812">Transmembrane</keyword>
<evidence type="ECO:0000256" key="4">
    <source>
        <dbReference type="SAM" id="Phobius"/>
    </source>
</evidence>
<evidence type="ECO:0000313" key="6">
    <source>
        <dbReference type="EMBL" id="PWD98204.1"/>
    </source>
</evidence>
<dbReference type="PANTHER" id="PTHR43280">
    <property type="entry name" value="ARAC-FAMILY TRANSCRIPTIONAL REGULATOR"/>
    <property type="match status" value="1"/>
</dbReference>
<dbReference type="Gene3D" id="1.10.10.60">
    <property type="entry name" value="Homeodomain-like"/>
    <property type="match status" value="2"/>
</dbReference>
<feature type="transmembrane region" description="Helical" evidence="4">
    <location>
        <begin position="212"/>
        <end position="230"/>
    </location>
</feature>
<dbReference type="PROSITE" id="PS01124">
    <property type="entry name" value="HTH_ARAC_FAMILY_2"/>
    <property type="match status" value="1"/>
</dbReference>
<keyword evidence="3" id="KW-0804">Transcription</keyword>
<feature type="transmembrane region" description="Helical" evidence="4">
    <location>
        <begin position="61"/>
        <end position="83"/>
    </location>
</feature>
<dbReference type="InterPro" id="IPR009057">
    <property type="entry name" value="Homeodomain-like_sf"/>
</dbReference>
<comment type="caution">
    <text evidence="6">The sequence shown here is derived from an EMBL/GenBank/DDBJ whole genome shotgun (WGS) entry which is preliminary data.</text>
</comment>
<dbReference type="GO" id="GO:0043565">
    <property type="term" value="F:sequence-specific DNA binding"/>
    <property type="evidence" value="ECO:0007669"/>
    <property type="project" value="InterPro"/>
</dbReference>
<sequence length="384" mass="44514">MDAIFTSGIFMSFFIALLLFTKKNKALTDRILAVWIVLIGIHLLSYYLYHLGFWEKYPHMVGITAPFPLIHGPMLYLYTLYSLRNDSSLRLVDYWHFAPFMLGYLSMFEFFFFYSAAEKRMVDHGEVDDFALSTTIMLIGFIVSGLSYSILAYRLTWRHKRKVDDNFSFEEGINLDWLRYCIYGIGIIFFTATIIIILREGLGVEFSFNADFIFYTLIILFIFYIGYFGIRHQDMFTHNTDAKVVKGDVSLQQKYRKSGLTDEALQTGHHKLLSFMNNQKPYLDPKLTLGDLAGNLDMSANQLSQIINQREAVNFHDFVNRFRVDEFIRRATQNDSFSLLAHALDSGFNSKSSFNSIFKKHKGVTPSQFLKSGIMSENEEKMGH</sequence>
<accession>A0A2U2B588</accession>
<dbReference type="SUPFAM" id="SSF46689">
    <property type="entry name" value="Homeodomain-like"/>
    <property type="match status" value="1"/>
</dbReference>
<dbReference type="Proteomes" id="UP000244956">
    <property type="component" value="Unassembled WGS sequence"/>
</dbReference>
<dbReference type="PANTHER" id="PTHR43280:SF29">
    <property type="entry name" value="ARAC-FAMILY TRANSCRIPTIONAL REGULATOR"/>
    <property type="match status" value="1"/>
</dbReference>
<dbReference type="AlphaFoldDB" id="A0A2U2B588"/>
<evidence type="ECO:0000313" key="7">
    <source>
        <dbReference type="Proteomes" id="UP000244956"/>
    </source>
</evidence>
<dbReference type="InterPro" id="IPR018060">
    <property type="entry name" value="HTH_AraC"/>
</dbReference>
<feature type="transmembrane region" description="Helical" evidence="4">
    <location>
        <begin position="31"/>
        <end position="49"/>
    </location>
</feature>
<evidence type="ECO:0000256" key="1">
    <source>
        <dbReference type="ARBA" id="ARBA00023015"/>
    </source>
</evidence>
<dbReference type="Pfam" id="PF12833">
    <property type="entry name" value="HTH_18"/>
    <property type="match status" value="1"/>
</dbReference>
<evidence type="ECO:0000259" key="5">
    <source>
        <dbReference type="PROSITE" id="PS01124"/>
    </source>
</evidence>
<feature type="domain" description="HTH araC/xylS-type" evidence="5">
    <location>
        <begin position="270"/>
        <end position="372"/>
    </location>
</feature>
<proteinExistence type="predicted"/>
<keyword evidence="2" id="KW-0238">DNA-binding</keyword>
<feature type="transmembrane region" description="Helical" evidence="4">
    <location>
        <begin position="6"/>
        <end position="22"/>
    </location>
</feature>
<feature type="transmembrane region" description="Helical" evidence="4">
    <location>
        <begin position="177"/>
        <end position="197"/>
    </location>
</feature>
<feature type="transmembrane region" description="Helical" evidence="4">
    <location>
        <begin position="95"/>
        <end position="116"/>
    </location>
</feature>
<name>A0A2U2B588_9BACT</name>
<dbReference type="OrthoDB" id="1157591at2"/>
<dbReference type="RefSeq" id="WP_109265698.1">
    <property type="nucleotide sequence ID" value="NZ_QEWP01000018.1"/>
</dbReference>
<gene>
    <name evidence="6" type="ORF">DDZ16_17085</name>
</gene>
<evidence type="ECO:0000256" key="2">
    <source>
        <dbReference type="ARBA" id="ARBA00023125"/>
    </source>
</evidence>
<reference evidence="6 7" key="1">
    <citation type="submission" date="2018-05" db="EMBL/GenBank/DDBJ databases">
        <title>Marinilabilia rubrum sp. nov., isolated from saltern sediment.</title>
        <authorList>
            <person name="Zhang R."/>
        </authorList>
    </citation>
    <scope>NUCLEOTIDE SEQUENCE [LARGE SCALE GENOMIC DNA]</scope>
    <source>
        <strain evidence="6 7">WTE16</strain>
    </source>
</reference>
<feature type="transmembrane region" description="Helical" evidence="4">
    <location>
        <begin position="136"/>
        <end position="156"/>
    </location>
</feature>
<dbReference type="EMBL" id="QEWP01000018">
    <property type="protein sequence ID" value="PWD98204.1"/>
    <property type="molecule type" value="Genomic_DNA"/>
</dbReference>
<keyword evidence="4" id="KW-0472">Membrane</keyword>
<evidence type="ECO:0000256" key="3">
    <source>
        <dbReference type="ARBA" id="ARBA00023163"/>
    </source>
</evidence>
<keyword evidence="1" id="KW-0805">Transcription regulation</keyword>